<dbReference type="InterPro" id="IPR022628">
    <property type="entry name" value="S-AdoMet_synt_N"/>
</dbReference>
<proteinExistence type="inferred from homology"/>
<evidence type="ECO:0000256" key="6">
    <source>
        <dbReference type="ARBA" id="ARBA00022741"/>
    </source>
</evidence>
<evidence type="ECO:0000256" key="9">
    <source>
        <dbReference type="ARBA" id="ARBA00022958"/>
    </source>
</evidence>
<comment type="subunit">
    <text evidence="10">Homotetramer; dimer of dimers.</text>
</comment>
<evidence type="ECO:0000256" key="11">
    <source>
        <dbReference type="RuleBase" id="RU000542"/>
    </source>
</evidence>
<keyword evidence="9 10" id="KW-0630">Potassium</keyword>
<dbReference type="InterPro" id="IPR002133">
    <property type="entry name" value="S-AdoMet_synthetase"/>
</dbReference>
<dbReference type="HAMAP" id="MF_00086">
    <property type="entry name" value="S_AdoMet_synth1"/>
    <property type="match status" value="1"/>
</dbReference>
<evidence type="ECO:0000259" key="13">
    <source>
        <dbReference type="Pfam" id="PF00438"/>
    </source>
</evidence>
<feature type="binding site" evidence="10">
    <location>
        <position position="42"/>
    </location>
    <ligand>
        <name>K(+)</name>
        <dbReference type="ChEBI" id="CHEBI:29103"/>
    </ligand>
</feature>
<keyword evidence="3 10" id="KW-0554">One-carbon metabolism</keyword>
<comment type="subcellular location">
    <subcellularLocation>
        <location evidence="10 11">Cytoplasm</location>
    </subcellularLocation>
</comment>
<feature type="binding site" description="in other chain" evidence="10">
    <location>
        <begin position="164"/>
        <end position="166"/>
    </location>
    <ligand>
        <name>ATP</name>
        <dbReference type="ChEBI" id="CHEBI:30616"/>
        <note>ligand shared between two neighboring subunits</note>
    </ligand>
</feature>
<keyword evidence="5 10" id="KW-0479">Metal-binding</keyword>
<feature type="binding site" description="in other chain" evidence="10">
    <location>
        <begin position="253"/>
        <end position="254"/>
    </location>
    <ligand>
        <name>ATP</name>
        <dbReference type="ChEBI" id="CHEBI:30616"/>
        <note>ligand shared between two neighboring subunits</note>
    </ligand>
</feature>
<dbReference type="Pfam" id="PF02773">
    <property type="entry name" value="S-AdoMet_synt_C"/>
    <property type="match status" value="1"/>
</dbReference>
<evidence type="ECO:0000259" key="15">
    <source>
        <dbReference type="Pfam" id="PF02773"/>
    </source>
</evidence>
<feature type="binding site" evidence="10">
    <location>
        <position position="285"/>
    </location>
    <ligand>
        <name>ATP</name>
        <dbReference type="ChEBI" id="CHEBI:30616"/>
        <note>ligand shared between two neighboring subunits</note>
    </ligand>
</feature>
<evidence type="ECO:0000256" key="7">
    <source>
        <dbReference type="ARBA" id="ARBA00022840"/>
    </source>
</evidence>
<feature type="binding site" evidence="10">
    <location>
        <position position="289"/>
    </location>
    <ligand>
        <name>ATP</name>
        <dbReference type="ChEBI" id="CHEBI:30616"/>
        <note>ligand shared between two neighboring subunits</note>
    </ligand>
</feature>
<feature type="binding site" evidence="10">
    <location>
        <position position="262"/>
    </location>
    <ligand>
        <name>ATP</name>
        <dbReference type="ChEBI" id="CHEBI:30616"/>
        <note>ligand shared between two neighboring subunits</note>
    </ligand>
</feature>
<evidence type="ECO:0000259" key="14">
    <source>
        <dbReference type="Pfam" id="PF02772"/>
    </source>
</evidence>
<evidence type="ECO:0000313" key="16">
    <source>
        <dbReference type="EMBL" id="MFD2069238.1"/>
    </source>
</evidence>
<name>A0ABW4X3Y5_9BACT</name>
<dbReference type="PROSITE" id="PS00376">
    <property type="entry name" value="ADOMET_SYNTHASE_1"/>
    <property type="match status" value="1"/>
</dbReference>
<dbReference type="CDD" id="cd18079">
    <property type="entry name" value="S-AdoMet_synt"/>
    <property type="match status" value="1"/>
</dbReference>
<gene>
    <name evidence="10 16" type="primary">metK</name>
    <name evidence="16" type="ORF">ACFSKU_20305</name>
</gene>
<feature type="binding site" description="in other chain" evidence="10">
    <location>
        <position position="55"/>
    </location>
    <ligand>
        <name>L-methionine</name>
        <dbReference type="ChEBI" id="CHEBI:57844"/>
        <note>ligand shared between two neighboring subunits</note>
    </ligand>
</feature>
<comment type="cofactor">
    <cofactor evidence="10">
        <name>Mg(2+)</name>
        <dbReference type="ChEBI" id="CHEBI:18420"/>
    </cofactor>
    <text evidence="10">Binds 2 divalent ions per subunit.</text>
</comment>
<feature type="binding site" evidence="10">
    <location>
        <position position="262"/>
    </location>
    <ligand>
        <name>L-methionine</name>
        <dbReference type="ChEBI" id="CHEBI:57844"/>
        <note>ligand shared between two neighboring subunits</note>
    </ligand>
</feature>
<dbReference type="Pfam" id="PF02772">
    <property type="entry name" value="S-AdoMet_synt_M"/>
    <property type="match status" value="1"/>
</dbReference>
<evidence type="ECO:0000256" key="4">
    <source>
        <dbReference type="ARBA" id="ARBA00022679"/>
    </source>
</evidence>
<feature type="binding site" description="in other chain" evidence="10">
    <location>
        <begin position="268"/>
        <end position="269"/>
    </location>
    <ligand>
        <name>ATP</name>
        <dbReference type="ChEBI" id="CHEBI:30616"/>
        <note>ligand shared between two neighboring subunits</note>
    </ligand>
</feature>
<dbReference type="Proteomes" id="UP001597369">
    <property type="component" value="Unassembled WGS sequence"/>
</dbReference>
<evidence type="ECO:0000256" key="12">
    <source>
        <dbReference type="RuleBase" id="RU004462"/>
    </source>
</evidence>
<dbReference type="EMBL" id="JBHUHV010000059">
    <property type="protein sequence ID" value="MFD2069238.1"/>
    <property type="molecule type" value="Genomic_DNA"/>
</dbReference>
<evidence type="ECO:0000256" key="3">
    <source>
        <dbReference type="ARBA" id="ARBA00022563"/>
    </source>
</evidence>
<evidence type="ECO:0000256" key="2">
    <source>
        <dbReference type="ARBA" id="ARBA00009685"/>
    </source>
</evidence>
<dbReference type="Gene3D" id="3.30.300.10">
    <property type="match status" value="3"/>
</dbReference>
<dbReference type="PIRSF" id="PIRSF000497">
    <property type="entry name" value="MAT"/>
    <property type="match status" value="1"/>
</dbReference>
<comment type="similarity">
    <text evidence="2 10 12">Belongs to the AdoMet synthase family.</text>
</comment>
<comment type="function">
    <text evidence="10">Catalyzes the formation of S-adenosylmethionine (AdoMet) from methionine and ATP. The overall synthetic reaction is composed of two sequential steps, AdoMet formation and the subsequent tripolyphosphate hydrolysis which occurs prior to release of AdoMet from the enzyme.</text>
</comment>
<keyword evidence="6 10" id="KW-0547">Nucleotide-binding</keyword>
<dbReference type="SUPFAM" id="SSF55973">
    <property type="entry name" value="S-adenosylmethionine synthetase"/>
    <property type="match status" value="3"/>
</dbReference>
<dbReference type="PANTHER" id="PTHR11964">
    <property type="entry name" value="S-ADENOSYLMETHIONINE SYNTHETASE"/>
    <property type="match status" value="1"/>
</dbReference>
<evidence type="ECO:0000256" key="5">
    <source>
        <dbReference type="ARBA" id="ARBA00022723"/>
    </source>
</evidence>
<evidence type="ECO:0000313" key="17">
    <source>
        <dbReference type="Proteomes" id="UP001597369"/>
    </source>
</evidence>
<evidence type="ECO:0000256" key="8">
    <source>
        <dbReference type="ARBA" id="ARBA00022842"/>
    </source>
</evidence>
<feature type="binding site" description="in other chain" evidence="10">
    <location>
        <position position="14"/>
    </location>
    <ligand>
        <name>ATP</name>
        <dbReference type="ChEBI" id="CHEBI:30616"/>
        <note>ligand shared between two neighboring subunits</note>
    </ligand>
</feature>
<dbReference type="InterPro" id="IPR022630">
    <property type="entry name" value="S-AdoMet_synt_C"/>
</dbReference>
<dbReference type="InterPro" id="IPR022629">
    <property type="entry name" value="S-AdoMet_synt_central"/>
</dbReference>
<keyword evidence="4 10" id="KW-0808">Transferase</keyword>
<dbReference type="RefSeq" id="WP_229961208.1">
    <property type="nucleotide sequence ID" value="NZ_JAJJWI010000011.1"/>
</dbReference>
<dbReference type="InterPro" id="IPR022631">
    <property type="entry name" value="ADOMET_SYNTHASE_CS"/>
</dbReference>
<dbReference type="Pfam" id="PF00438">
    <property type="entry name" value="S-AdoMet_synt_N"/>
    <property type="match status" value="1"/>
</dbReference>
<reference evidence="17" key="1">
    <citation type="journal article" date="2019" name="Int. J. Syst. Evol. Microbiol.">
        <title>The Global Catalogue of Microorganisms (GCM) 10K type strain sequencing project: providing services to taxonomists for standard genome sequencing and annotation.</title>
        <authorList>
            <consortium name="The Broad Institute Genomics Platform"/>
            <consortium name="The Broad Institute Genome Sequencing Center for Infectious Disease"/>
            <person name="Wu L."/>
            <person name="Ma J."/>
        </authorList>
    </citation>
    <scope>NUCLEOTIDE SEQUENCE [LARGE SCALE GENOMIC DNA]</scope>
    <source>
        <strain evidence="17">JCM 16545</strain>
    </source>
</reference>
<organism evidence="16 17">
    <name type="scientific">Pontibacter silvestris</name>
    <dbReference type="NCBI Taxonomy" id="2305183"/>
    <lineage>
        <taxon>Bacteria</taxon>
        <taxon>Pseudomonadati</taxon>
        <taxon>Bacteroidota</taxon>
        <taxon>Cytophagia</taxon>
        <taxon>Cytophagales</taxon>
        <taxon>Hymenobacteraceae</taxon>
        <taxon>Pontibacter</taxon>
    </lineage>
</organism>
<feature type="domain" description="S-adenosylmethionine synthetase N-terminal" evidence="13">
    <location>
        <begin position="3"/>
        <end position="99"/>
    </location>
</feature>
<dbReference type="PROSITE" id="PS00377">
    <property type="entry name" value="ADOMET_SYNTHASE_2"/>
    <property type="match status" value="1"/>
</dbReference>
<feature type="binding site" description="in other chain" evidence="10">
    <location>
        <position position="98"/>
    </location>
    <ligand>
        <name>L-methionine</name>
        <dbReference type="ChEBI" id="CHEBI:57844"/>
        <note>ligand shared between two neighboring subunits</note>
    </ligand>
</feature>
<comment type="cofactor">
    <cofactor evidence="10">
        <name>K(+)</name>
        <dbReference type="ChEBI" id="CHEBI:29103"/>
    </cofactor>
    <text evidence="10">Binds 1 potassium ion per subunit.</text>
</comment>
<accession>A0ABW4X3Y5</accession>
<dbReference type="InterPro" id="IPR022636">
    <property type="entry name" value="S-AdoMet_synthetase_sfam"/>
</dbReference>
<dbReference type="EC" id="2.5.1.6" evidence="10"/>
<comment type="caution">
    <text evidence="16">The sequence shown here is derived from an EMBL/GenBank/DDBJ whole genome shotgun (WGS) entry which is preliminary data.</text>
</comment>
<feature type="domain" description="S-adenosylmethionine synthetase central" evidence="14">
    <location>
        <begin position="113"/>
        <end position="254"/>
    </location>
</feature>
<evidence type="ECO:0000256" key="10">
    <source>
        <dbReference type="HAMAP-Rule" id="MF_00086"/>
    </source>
</evidence>
<feature type="binding site" description="in other chain" evidence="10">
    <location>
        <position position="293"/>
    </location>
    <ligand>
        <name>L-methionine</name>
        <dbReference type="ChEBI" id="CHEBI:57844"/>
        <note>ligand shared between two neighboring subunits</note>
    </ligand>
</feature>
<evidence type="ECO:0000256" key="1">
    <source>
        <dbReference type="ARBA" id="ARBA00005224"/>
    </source>
</evidence>
<sequence length="434" mass="47654">MPYLFTSESVSEGHPDKVADQISDALLDEFLKQDPQSKVACETLVTTGLVVLSGEVKTEAYVDVQKVARDVIKRIGYTKSEYKFDADACGVISAIHEQSSDINQGVERANPEDQGAGDQGMMFGYATNETDNYMPLALSISHLLLQELAAVRKEGKEMTYLRPDAKSQVTIRYNDNHVPEKIDTVVISTQHDEFIMPESDTNEAKDEAEKKMVQQISEDVANILIPRVLKQLPERIQKLFNDDIVYHINPTGKFVIGGPHGDTGLTGRKIIVDTYGGKGAHGGGAFSGKDSSKVDRSAAYAARHIAKNLVAAGVADQALVQVAYAIGVAKPVGLYVTTYGSTNVKSTDGNTMSDGEIAEKVAKLFDMRPYAIVQRYGLQNPIFSETAAYGHMGRTPGIKQVEISRNGQKEVKEFETFTWEKLDYVDKIKAEFNL</sequence>
<keyword evidence="17" id="KW-1185">Reference proteome</keyword>
<feature type="region of interest" description="Flexible loop" evidence="10">
    <location>
        <begin position="98"/>
        <end position="108"/>
    </location>
</feature>
<dbReference type="NCBIfam" id="TIGR01034">
    <property type="entry name" value="metK"/>
    <property type="match status" value="1"/>
</dbReference>
<keyword evidence="8 10" id="KW-0460">Magnesium</keyword>
<feature type="domain" description="S-adenosylmethionine synthetase C-terminal" evidence="15">
    <location>
        <begin position="256"/>
        <end position="395"/>
    </location>
</feature>
<comment type="catalytic activity">
    <reaction evidence="10">
        <text>L-methionine + ATP + H2O = S-adenosyl-L-methionine + phosphate + diphosphate</text>
        <dbReference type="Rhea" id="RHEA:21080"/>
        <dbReference type="ChEBI" id="CHEBI:15377"/>
        <dbReference type="ChEBI" id="CHEBI:30616"/>
        <dbReference type="ChEBI" id="CHEBI:33019"/>
        <dbReference type="ChEBI" id="CHEBI:43474"/>
        <dbReference type="ChEBI" id="CHEBI:57844"/>
        <dbReference type="ChEBI" id="CHEBI:59789"/>
        <dbReference type="EC" id="2.5.1.6"/>
    </reaction>
</comment>
<comment type="pathway">
    <text evidence="1 10">Amino-acid biosynthesis; S-adenosyl-L-methionine biosynthesis; S-adenosyl-L-methionine from L-methionine: step 1/1.</text>
</comment>
<protein>
    <recommendedName>
        <fullName evidence="10">S-adenosylmethionine synthase</fullName>
        <shortName evidence="10">AdoMet synthase</shortName>
        <ecNumber evidence="10">2.5.1.6</ecNumber>
    </recommendedName>
    <alternativeName>
        <fullName evidence="10">MAT</fullName>
    </alternativeName>
    <alternativeName>
        <fullName evidence="10">Methionine adenosyltransferase</fullName>
    </alternativeName>
</protein>
<dbReference type="GO" id="GO:0004478">
    <property type="term" value="F:methionine adenosyltransferase activity"/>
    <property type="evidence" value="ECO:0007669"/>
    <property type="project" value="UniProtKB-EC"/>
</dbReference>
<keyword evidence="7 10" id="KW-0067">ATP-binding</keyword>
<feature type="binding site" evidence="10">
    <location>
        <position position="16"/>
    </location>
    <ligand>
        <name>Mg(2+)</name>
        <dbReference type="ChEBI" id="CHEBI:18420"/>
    </ligand>
</feature>
<keyword evidence="10" id="KW-0963">Cytoplasm</keyword>